<dbReference type="Proteomes" id="UP000184287">
    <property type="component" value="Unassembled WGS sequence"/>
</dbReference>
<accession>A0A1M5HWV9</accession>
<dbReference type="EMBL" id="FQUQ01000004">
    <property type="protein sequence ID" value="SHG20352.1"/>
    <property type="molecule type" value="Genomic_DNA"/>
</dbReference>
<evidence type="ECO:0000313" key="1">
    <source>
        <dbReference type="EMBL" id="SHG20352.1"/>
    </source>
</evidence>
<name>A0A1M5HWV9_9SPHI</name>
<dbReference type="OrthoDB" id="4399984at2"/>
<dbReference type="Pfam" id="PF14094">
    <property type="entry name" value="DUF4272"/>
    <property type="match status" value="1"/>
</dbReference>
<reference evidence="2" key="1">
    <citation type="submission" date="2016-11" db="EMBL/GenBank/DDBJ databases">
        <authorList>
            <person name="Varghese N."/>
            <person name="Submissions S."/>
        </authorList>
    </citation>
    <scope>NUCLEOTIDE SEQUENCE [LARGE SCALE GENOMIC DNA]</scope>
    <source>
        <strain evidence="2">DSM 16990</strain>
    </source>
</reference>
<evidence type="ECO:0000313" key="2">
    <source>
        <dbReference type="Proteomes" id="UP000184287"/>
    </source>
</evidence>
<dbReference type="STRING" id="288992.SAMN04488522_104850"/>
<protein>
    <recommendedName>
        <fullName evidence="3">DUF4272 domain-containing protein</fullName>
    </recommendedName>
</protein>
<organism evidence="1 2">
    <name type="scientific">Pedobacter caeni</name>
    <dbReference type="NCBI Taxonomy" id="288992"/>
    <lineage>
        <taxon>Bacteria</taxon>
        <taxon>Pseudomonadati</taxon>
        <taxon>Bacteroidota</taxon>
        <taxon>Sphingobacteriia</taxon>
        <taxon>Sphingobacteriales</taxon>
        <taxon>Sphingobacteriaceae</taxon>
        <taxon>Pedobacter</taxon>
    </lineage>
</organism>
<evidence type="ECO:0008006" key="3">
    <source>
        <dbReference type="Google" id="ProtNLM"/>
    </source>
</evidence>
<sequence length="213" mass="25340">MTDEQKQQIKLENDQIINQKGYRVNNWLPILDTPKLRTVEEIKGRMSVMNAMINIAFEAPTYIIDEWIKAQKLTVFLSEEEQQILAKENEDLTTEEVNLLMWYLEALWALMWLTGMVDKLEAEKHVGDNMASLLPNLEDGDTNEKLDSIQDIRPELEIYTMLDYYYRLHWYCVDERLNGREPKLNEGQVYERRRALEWVFNRANDWDDVEMGT</sequence>
<dbReference type="InterPro" id="IPR025368">
    <property type="entry name" value="DUF4272"/>
</dbReference>
<proteinExistence type="predicted"/>
<dbReference type="RefSeq" id="WP_073233685.1">
    <property type="nucleotide sequence ID" value="NZ_FQUQ01000004.1"/>
</dbReference>
<keyword evidence="2" id="KW-1185">Reference proteome</keyword>
<gene>
    <name evidence="1" type="ORF">SAMN04488522_104850</name>
</gene>
<dbReference type="AlphaFoldDB" id="A0A1M5HWV9"/>